<evidence type="ECO:0000313" key="3">
    <source>
        <dbReference type="Proteomes" id="UP000830671"/>
    </source>
</evidence>
<evidence type="ECO:0000256" key="1">
    <source>
        <dbReference type="SAM" id="SignalP"/>
    </source>
</evidence>
<organism evidence="2 3">
    <name type="scientific">Colletotrichum lupini</name>
    <dbReference type="NCBI Taxonomy" id="145971"/>
    <lineage>
        <taxon>Eukaryota</taxon>
        <taxon>Fungi</taxon>
        <taxon>Dikarya</taxon>
        <taxon>Ascomycota</taxon>
        <taxon>Pezizomycotina</taxon>
        <taxon>Sordariomycetes</taxon>
        <taxon>Hypocreomycetidae</taxon>
        <taxon>Glomerellales</taxon>
        <taxon>Glomerellaceae</taxon>
        <taxon>Colletotrichum</taxon>
        <taxon>Colletotrichum acutatum species complex</taxon>
    </lineage>
</organism>
<feature type="signal peptide" evidence="1">
    <location>
        <begin position="1"/>
        <end position="19"/>
    </location>
</feature>
<proteinExistence type="predicted"/>
<dbReference type="GeneID" id="73346636"/>
<dbReference type="KEGG" id="clup:CLUP02_12662"/>
<reference evidence="2" key="1">
    <citation type="journal article" date="2021" name="Mol. Plant Microbe Interact.">
        <title>Complete Genome Sequence of the Plant-Pathogenic Fungus Colletotrichum lupini.</title>
        <authorList>
            <person name="Baroncelli R."/>
            <person name="Pensec F."/>
            <person name="Da Lio D."/>
            <person name="Boufleur T."/>
            <person name="Vicente I."/>
            <person name="Sarrocco S."/>
            <person name="Picot A."/>
            <person name="Baraldi E."/>
            <person name="Sukno S."/>
            <person name="Thon M."/>
            <person name="Le Floch G."/>
        </authorList>
    </citation>
    <scope>NUCLEOTIDE SEQUENCE</scope>
    <source>
        <strain evidence="2">IMI 504893</strain>
    </source>
</reference>
<accession>A0A9Q8T2T1</accession>
<keyword evidence="3" id="KW-1185">Reference proteome</keyword>
<dbReference type="AlphaFoldDB" id="A0A9Q8T2T1"/>
<dbReference type="EMBL" id="CP019478">
    <property type="protein sequence ID" value="UQC87161.1"/>
    <property type="molecule type" value="Genomic_DNA"/>
</dbReference>
<gene>
    <name evidence="2" type="ORF">CLUP02_12662</name>
</gene>
<name>A0A9Q8T2T1_9PEZI</name>
<feature type="chain" id="PRO_5040506603" evidence="1">
    <location>
        <begin position="20"/>
        <end position="64"/>
    </location>
</feature>
<dbReference type="Proteomes" id="UP000830671">
    <property type="component" value="Chromosome 6"/>
</dbReference>
<sequence length="64" mass="6809">MKALSTLLIVAATITHVSAAPTADPKNLVSESSLEAEYHTSCNHGFEKEREDKGTVVILAEAIV</sequence>
<dbReference type="RefSeq" id="XP_049148772.1">
    <property type="nucleotide sequence ID" value="XM_049291626.1"/>
</dbReference>
<evidence type="ECO:0000313" key="2">
    <source>
        <dbReference type="EMBL" id="UQC87161.1"/>
    </source>
</evidence>
<protein>
    <submittedName>
        <fullName evidence="2">Uncharacterized protein</fullName>
    </submittedName>
</protein>
<keyword evidence="1" id="KW-0732">Signal</keyword>